<name>A0A5N6LUC2_9ASTR</name>
<comment type="caution">
    <text evidence="2">The sequence shown here is derived from an EMBL/GenBank/DDBJ whole genome shotgun (WGS) entry which is preliminary data.</text>
</comment>
<dbReference type="AlphaFoldDB" id="A0A5N6LUC2"/>
<gene>
    <name evidence="2" type="ORF">E3N88_38282</name>
</gene>
<sequence>MAAKDYSFNLDDESEETVSLCDLPVCGDYTYYNPTASEDSMKDEESFEFFSQEWLKNNQDLNFLPNKVTFGGLHQKPISKNIQEFKKLDQGSSKVDLDSGYSRNSEFAKLMSMNKGRNHGGKHEMKRVFPASASMKSRWYYYGFGLAGIPTEMDLSAIKSRQNRHRKSHSNGGRKEETGGFRQGKGLGRLIRELSCDGETDASSMVKASLVYLPRV</sequence>
<dbReference type="Proteomes" id="UP000326396">
    <property type="component" value="Linkage Group LG8"/>
</dbReference>
<protein>
    <submittedName>
        <fullName evidence="2">Uncharacterized protein</fullName>
    </submittedName>
</protein>
<proteinExistence type="predicted"/>
<feature type="region of interest" description="Disordered" evidence="1">
    <location>
        <begin position="159"/>
        <end position="184"/>
    </location>
</feature>
<evidence type="ECO:0000256" key="1">
    <source>
        <dbReference type="SAM" id="MobiDB-lite"/>
    </source>
</evidence>
<dbReference type="PANTHER" id="PTHR34130">
    <property type="entry name" value="OS08G0243800 PROTEIN"/>
    <property type="match status" value="1"/>
</dbReference>
<evidence type="ECO:0000313" key="3">
    <source>
        <dbReference type="Proteomes" id="UP000326396"/>
    </source>
</evidence>
<dbReference type="PANTHER" id="PTHR34130:SF3">
    <property type="entry name" value="DUF1645 FAMILY PROTEIN"/>
    <property type="match status" value="1"/>
</dbReference>
<organism evidence="2 3">
    <name type="scientific">Mikania micrantha</name>
    <name type="common">bitter vine</name>
    <dbReference type="NCBI Taxonomy" id="192012"/>
    <lineage>
        <taxon>Eukaryota</taxon>
        <taxon>Viridiplantae</taxon>
        <taxon>Streptophyta</taxon>
        <taxon>Embryophyta</taxon>
        <taxon>Tracheophyta</taxon>
        <taxon>Spermatophyta</taxon>
        <taxon>Magnoliopsida</taxon>
        <taxon>eudicotyledons</taxon>
        <taxon>Gunneridae</taxon>
        <taxon>Pentapetalae</taxon>
        <taxon>asterids</taxon>
        <taxon>campanulids</taxon>
        <taxon>Asterales</taxon>
        <taxon>Asteraceae</taxon>
        <taxon>Asteroideae</taxon>
        <taxon>Heliantheae alliance</taxon>
        <taxon>Eupatorieae</taxon>
        <taxon>Mikania</taxon>
    </lineage>
</organism>
<reference evidence="2 3" key="1">
    <citation type="submission" date="2019-05" db="EMBL/GenBank/DDBJ databases">
        <title>Mikania micrantha, genome provides insights into the molecular mechanism of rapid growth.</title>
        <authorList>
            <person name="Liu B."/>
        </authorList>
    </citation>
    <scope>NUCLEOTIDE SEQUENCE [LARGE SCALE GENOMIC DNA]</scope>
    <source>
        <strain evidence="2">NLD-2019</strain>
        <tissue evidence="2">Leaf</tissue>
    </source>
</reference>
<dbReference type="EMBL" id="SZYD01000018">
    <property type="protein sequence ID" value="KAD2804905.1"/>
    <property type="molecule type" value="Genomic_DNA"/>
</dbReference>
<keyword evidence="3" id="KW-1185">Reference proteome</keyword>
<accession>A0A5N6LUC2</accession>
<evidence type="ECO:0000313" key="2">
    <source>
        <dbReference type="EMBL" id="KAD2804905.1"/>
    </source>
</evidence>
<dbReference type="OrthoDB" id="1576948at2759"/>